<evidence type="ECO:0000313" key="1">
    <source>
        <dbReference type="WBParaSite" id="GPUH_0000360901-mRNA-1"/>
    </source>
</evidence>
<reference evidence="1" key="1">
    <citation type="submission" date="2016-06" db="UniProtKB">
        <authorList>
            <consortium name="WormBaseParasite"/>
        </authorList>
    </citation>
    <scope>IDENTIFICATION</scope>
</reference>
<sequence length="85" mass="9292">LPEEVVRKICQVDQQSSTLTAAGVAGFSARILDKSEYRIEQRGVPGTGEIVVVQLVEIIKKPGQSLGLYLREGNGAERLFTNFLC</sequence>
<name>A0A183D4G1_9BILA</name>
<dbReference type="AlphaFoldDB" id="A0A183D4G1"/>
<organism evidence="1">
    <name type="scientific">Gongylonema pulchrum</name>
    <dbReference type="NCBI Taxonomy" id="637853"/>
    <lineage>
        <taxon>Eukaryota</taxon>
        <taxon>Metazoa</taxon>
        <taxon>Ecdysozoa</taxon>
        <taxon>Nematoda</taxon>
        <taxon>Chromadorea</taxon>
        <taxon>Rhabditida</taxon>
        <taxon>Spirurina</taxon>
        <taxon>Spiruromorpha</taxon>
        <taxon>Spiruroidea</taxon>
        <taxon>Gongylonematidae</taxon>
        <taxon>Gongylonema</taxon>
    </lineage>
</organism>
<proteinExistence type="predicted"/>
<accession>A0A183D4G1</accession>
<protein>
    <submittedName>
        <fullName evidence="1">MCE family protein</fullName>
    </submittedName>
</protein>
<dbReference type="WBParaSite" id="GPUH_0000360901-mRNA-1">
    <property type="protein sequence ID" value="GPUH_0000360901-mRNA-1"/>
    <property type="gene ID" value="GPUH_0000360901"/>
</dbReference>